<dbReference type="InterPro" id="IPR029447">
    <property type="entry name" value="DUF4439"/>
</dbReference>
<reference evidence="3" key="1">
    <citation type="journal article" date="2019" name="Int. J. Syst. Evol. Microbiol.">
        <title>The Global Catalogue of Microorganisms (GCM) 10K type strain sequencing project: providing services to taxonomists for standard genome sequencing and annotation.</title>
        <authorList>
            <consortium name="The Broad Institute Genomics Platform"/>
            <consortium name="The Broad Institute Genome Sequencing Center for Infectious Disease"/>
            <person name="Wu L."/>
            <person name="Ma J."/>
        </authorList>
    </citation>
    <scope>NUCLEOTIDE SEQUENCE [LARGE SCALE GENOMIC DNA]</scope>
    <source>
        <strain evidence="3">JCM 18077</strain>
    </source>
</reference>
<organism evidence="2 3">
    <name type="scientific">Gordonia alkaliphila</name>
    <dbReference type="NCBI Taxonomy" id="1053547"/>
    <lineage>
        <taxon>Bacteria</taxon>
        <taxon>Bacillati</taxon>
        <taxon>Actinomycetota</taxon>
        <taxon>Actinomycetes</taxon>
        <taxon>Mycobacteriales</taxon>
        <taxon>Gordoniaceae</taxon>
        <taxon>Gordonia</taxon>
    </lineage>
</organism>
<keyword evidence="3" id="KW-1185">Reference proteome</keyword>
<dbReference type="Proteomes" id="UP001500822">
    <property type="component" value="Unassembled WGS sequence"/>
</dbReference>
<dbReference type="SUPFAM" id="SSF47240">
    <property type="entry name" value="Ferritin-like"/>
    <property type="match status" value="1"/>
</dbReference>
<dbReference type="CDD" id="cd00657">
    <property type="entry name" value="Ferritin_like"/>
    <property type="match status" value="1"/>
</dbReference>
<dbReference type="InterPro" id="IPR009078">
    <property type="entry name" value="Ferritin-like_SF"/>
</dbReference>
<protein>
    <submittedName>
        <fullName evidence="2">Ferritin-like domain-containing protein</fullName>
    </submittedName>
</protein>
<dbReference type="Gene3D" id="1.20.1260.10">
    <property type="match status" value="1"/>
</dbReference>
<dbReference type="EMBL" id="BAABIE010000002">
    <property type="protein sequence ID" value="GAA4741133.1"/>
    <property type="molecule type" value="Genomic_DNA"/>
</dbReference>
<gene>
    <name evidence="2" type="ORF">GCM10023217_06730</name>
</gene>
<dbReference type="Pfam" id="PF14530">
    <property type="entry name" value="DUF4439"/>
    <property type="match status" value="1"/>
</dbReference>
<evidence type="ECO:0000313" key="2">
    <source>
        <dbReference type="EMBL" id="GAA4741133.1"/>
    </source>
</evidence>
<name>A0ABP8YXF1_9ACTN</name>
<accession>A0ABP8YXF1</accession>
<sequence>MSTIEALENAIDAENAAIFTYGVSTAFIGSGDRAAVGEYIAAHRVRRDELNEDLVALGAPARQAAAGYRLPVEVTGPDSAATALLGAETECARAFRAMAEQVDTAALRVRAVDGLTDCALRAAQWRRSLGRSPVTTAFPGTAQA</sequence>
<evidence type="ECO:0000259" key="1">
    <source>
        <dbReference type="Pfam" id="PF14530"/>
    </source>
</evidence>
<feature type="domain" description="DUF4439" evidence="1">
    <location>
        <begin position="6"/>
        <end position="142"/>
    </location>
</feature>
<evidence type="ECO:0000313" key="3">
    <source>
        <dbReference type="Proteomes" id="UP001500822"/>
    </source>
</evidence>
<comment type="caution">
    <text evidence="2">The sequence shown here is derived from an EMBL/GenBank/DDBJ whole genome shotgun (WGS) entry which is preliminary data.</text>
</comment>
<proteinExistence type="predicted"/>
<dbReference type="RefSeq" id="WP_345312429.1">
    <property type="nucleotide sequence ID" value="NZ_BAABIE010000002.1"/>
</dbReference>
<dbReference type="InterPro" id="IPR012347">
    <property type="entry name" value="Ferritin-like"/>
</dbReference>